<evidence type="ECO:0000313" key="2">
    <source>
        <dbReference type="EMBL" id="KAL3798233.1"/>
    </source>
</evidence>
<dbReference type="InterPro" id="IPR043127">
    <property type="entry name" value="Sec-1-like_dom3a"/>
</dbReference>
<comment type="caution">
    <text evidence="2">The sequence shown here is derived from an EMBL/GenBank/DDBJ whole genome shotgun (WGS) entry which is preliminary data.</text>
</comment>
<dbReference type="InterPro" id="IPR043154">
    <property type="entry name" value="Sec-1-like_dom1"/>
</dbReference>
<dbReference type="Gene3D" id="3.40.50.1910">
    <property type="match status" value="1"/>
</dbReference>
<organism evidence="2 3">
    <name type="scientific">Stephanodiscus triporus</name>
    <dbReference type="NCBI Taxonomy" id="2934178"/>
    <lineage>
        <taxon>Eukaryota</taxon>
        <taxon>Sar</taxon>
        <taxon>Stramenopiles</taxon>
        <taxon>Ochrophyta</taxon>
        <taxon>Bacillariophyta</taxon>
        <taxon>Coscinodiscophyceae</taxon>
        <taxon>Thalassiosirophycidae</taxon>
        <taxon>Stephanodiscales</taxon>
        <taxon>Stephanodiscaceae</taxon>
        <taxon>Stephanodiscus</taxon>
    </lineage>
</organism>
<dbReference type="Gene3D" id="1.25.40.60">
    <property type="match status" value="1"/>
</dbReference>
<proteinExistence type="inferred from homology"/>
<sequence>MTAMMSSSDQLDGISSVRTYIDRLATGDGRCHGMKVLLLDASTTQILSCVSTQSEILSREVYLVSRIDEPPRGTGGIDNDFNNSNGGGASARHSLALDEETAPHVGHMKAVCFLRPTETNVGLLVKELAAPRFSEYHIYFSGIVPPHLLHLLAENDPRERVRQVQEFYADFLPINPDLLSLNCRNTLPMTSSSSSSREHHAALYERNLAGLQSMLLALKRQPAAIRYQKSSRTARRLANDIGECIGSDQIFHFLRGSGRGGGGTGQGQGQQAGSSGGNNNMLLLVLDRMDDPVTPLLSQWTYQAMVHELLGLNNSRVVLRGVPNVSKDLEEVVLSSAPGHDAFFQAHRNSNFGELGEAIQNLLRDYQAKSKMHQVSNLRSIEDMQQFMEKFPELRSQSHTVSKHVAIMGELARLVEVCSLMDVSAFEQDLACSDDQARHLRELMSKLDSQTVKIPDKLRLGMLYALRYENAAPSGAIPAVKEAMRRGGVPPDGVGLVDAILKYAGSDVRGPGLYGTNRDITSKLMKSFMSSVQGVSNVYSQHSPVLMDTVEGAAKGKLPGQTHPLVLSGGGASSNVEGMPLPQEILIFMVGGVTYEESTKVNQFNQANSGKVRVILGGSTVHNSTSFLEELKLVMNGR</sequence>
<evidence type="ECO:0000256" key="1">
    <source>
        <dbReference type="ARBA" id="ARBA00009884"/>
    </source>
</evidence>
<dbReference type="InterPro" id="IPR036045">
    <property type="entry name" value="Sec1-like_sf"/>
</dbReference>
<accession>A0ABD3QCW1</accession>
<comment type="similarity">
    <text evidence="1">Belongs to the STXBP/unc-18/SEC1 family.</text>
</comment>
<dbReference type="PANTHER" id="PTHR11679">
    <property type="entry name" value="VESICLE PROTEIN SORTING-ASSOCIATED"/>
    <property type="match status" value="1"/>
</dbReference>
<protein>
    <recommendedName>
        <fullName evidence="4">Sec1-like protein</fullName>
    </recommendedName>
</protein>
<dbReference type="Gene3D" id="3.40.50.2060">
    <property type="match status" value="1"/>
</dbReference>
<dbReference type="InterPro" id="IPR001619">
    <property type="entry name" value="Sec1-like"/>
</dbReference>
<dbReference type="SUPFAM" id="SSF56815">
    <property type="entry name" value="Sec1/munc18-like (SM) proteins"/>
    <property type="match status" value="1"/>
</dbReference>
<keyword evidence="3" id="KW-1185">Reference proteome</keyword>
<name>A0ABD3QCW1_9STRA</name>
<gene>
    <name evidence="2" type="ORF">ACHAW5_008314</name>
</gene>
<evidence type="ECO:0008006" key="4">
    <source>
        <dbReference type="Google" id="ProtNLM"/>
    </source>
</evidence>
<dbReference type="InterPro" id="IPR027482">
    <property type="entry name" value="Sec1-like_dom2"/>
</dbReference>
<dbReference type="EMBL" id="JALLAZ020000308">
    <property type="protein sequence ID" value="KAL3798233.1"/>
    <property type="molecule type" value="Genomic_DNA"/>
</dbReference>
<dbReference type="Pfam" id="PF00995">
    <property type="entry name" value="Sec1"/>
    <property type="match status" value="1"/>
</dbReference>
<evidence type="ECO:0000313" key="3">
    <source>
        <dbReference type="Proteomes" id="UP001530315"/>
    </source>
</evidence>
<dbReference type="AlphaFoldDB" id="A0ABD3QCW1"/>
<dbReference type="Gene3D" id="3.90.830.10">
    <property type="entry name" value="Syntaxin Binding Protein 1, Chain A, domain 2"/>
    <property type="match status" value="1"/>
</dbReference>
<reference evidence="2 3" key="1">
    <citation type="submission" date="2024-10" db="EMBL/GenBank/DDBJ databases">
        <title>Updated reference genomes for cyclostephanoid diatoms.</title>
        <authorList>
            <person name="Roberts W.R."/>
            <person name="Alverson A.J."/>
        </authorList>
    </citation>
    <scope>NUCLEOTIDE SEQUENCE [LARGE SCALE GENOMIC DNA]</scope>
    <source>
        <strain evidence="2 3">AJA276-08</strain>
    </source>
</reference>
<dbReference type="Proteomes" id="UP001530315">
    <property type="component" value="Unassembled WGS sequence"/>
</dbReference>
<dbReference type="PIRSF" id="PIRSF005715">
    <property type="entry name" value="VPS45_Sec1"/>
    <property type="match status" value="1"/>
</dbReference>